<dbReference type="GO" id="GO:0004519">
    <property type="term" value="F:endonuclease activity"/>
    <property type="evidence" value="ECO:0007669"/>
    <property type="project" value="UniProtKB-KW"/>
</dbReference>
<evidence type="ECO:0000256" key="2">
    <source>
        <dbReference type="ARBA" id="ARBA00022759"/>
    </source>
</evidence>
<reference evidence="6 7" key="1">
    <citation type="submission" date="2016-11" db="EMBL/GenBank/DDBJ databases">
        <authorList>
            <person name="Jaros S."/>
            <person name="Januszkiewicz K."/>
            <person name="Wedrychowicz H."/>
        </authorList>
    </citation>
    <scope>NUCLEOTIDE SEQUENCE [LARGE SCALE GENOMIC DNA]</scope>
    <source>
        <strain evidence="6 7">DSM 9705</strain>
    </source>
</reference>
<evidence type="ECO:0000313" key="6">
    <source>
        <dbReference type="EMBL" id="SHH63430.1"/>
    </source>
</evidence>
<dbReference type="InterPro" id="IPR035437">
    <property type="entry name" value="SNase_OB-fold_sf"/>
</dbReference>
<keyword evidence="1" id="KW-0540">Nuclease</keyword>
<evidence type="ECO:0000256" key="3">
    <source>
        <dbReference type="ARBA" id="ARBA00022801"/>
    </source>
</evidence>
<dbReference type="AlphaFoldDB" id="A0A1M5UKI5"/>
<dbReference type="PANTHER" id="PTHR12302">
    <property type="entry name" value="EBNA2 BINDING PROTEIN P100"/>
    <property type="match status" value="1"/>
</dbReference>
<dbReference type="InterPro" id="IPR035451">
    <property type="entry name" value="Ada-like_dom_sf"/>
</dbReference>
<sequence length="221" mass="24725">MLMRLLLVFFVIITPVVATALEGKVVSVADGDTITVLSQGNQQTKIRLYGIDCPEDGQPFGRAAKKFTASLVAGKHVQVTQYDTDRYGRMVGVVTVSGRNINQSIIASGYAWQYRKYCLESFCSDWLGLEKQAKSAELGLWGENDPVPPWQWRTGTRNSSYQKASQGNKSSGSSYHGNVKSRVFHGPNCKYYNCKNCVIKFYSIDEAKKAGYRLHRECVKE</sequence>
<dbReference type="PROSITE" id="PS01123">
    <property type="entry name" value="TNASE_1"/>
    <property type="match status" value="1"/>
</dbReference>
<dbReference type="SMART" id="SM00318">
    <property type="entry name" value="SNc"/>
    <property type="match status" value="1"/>
</dbReference>
<dbReference type="InterPro" id="IPR016071">
    <property type="entry name" value="Staphylococal_nuclease_OB-fold"/>
</dbReference>
<proteinExistence type="predicted"/>
<dbReference type="OrthoDB" id="9805504at2"/>
<organism evidence="6 7">
    <name type="scientific">Desulfofustis glycolicus DSM 9705</name>
    <dbReference type="NCBI Taxonomy" id="1121409"/>
    <lineage>
        <taxon>Bacteria</taxon>
        <taxon>Pseudomonadati</taxon>
        <taxon>Thermodesulfobacteriota</taxon>
        <taxon>Desulfobulbia</taxon>
        <taxon>Desulfobulbales</taxon>
        <taxon>Desulfocapsaceae</taxon>
        <taxon>Desulfofustis</taxon>
    </lineage>
</organism>
<accession>A0A1M5UKI5</accession>
<dbReference type="SUPFAM" id="SSF50199">
    <property type="entry name" value="Staphylococcal nuclease"/>
    <property type="match status" value="1"/>
</dbReference>
<dbReference type="InterPro" id="IPR002071">
    <property type="entry name" value="Thermonucl_AS"/>
</dbReference>
<dbReference type="STRING" id="1121409.SAMN02745124_01216"/>
<name>A0A1M5UKI5_9BACT</name>
<dbReference type="PROSITE" id="PS50830">
    <property type="entry name" value="TNASE_3"/>
    <property type="match status" value="1"/>
</dbReference>
<keyword evidence="7" id="KW-1185">Reference proteome</keyword>
<feature type="compositionally biased region" description="Polar residues" evidence="4">
    <location>
        <begin position="153"/>
        <end position="175"/>
    </location>
</feature>
<evidence type="ECO:0000256" key="4">
    <source>
        <dbReference type="SAM" id="MobiDB-lite"/>
    </source>
</evidence>
<dbReference type="GO" id="GO:0016787">
    <property type="term" value="F:hydrolase activity"/>
    <property type="evidence" value="ECO:0007669"/>
    <property type="project" value="UniProtKB-KW"/>
</dbReference>
<dbReference type="Gene3D" id="2.40.50.90">
    <property type="match status" value="1"/>
</dbReference>
<dbReference type="PANTHER" id="PTHR12302:SF3">
    <property type="entry name" value="SERINE_THREONINE-PROTEIN KINASE 31"/>
    <property type="match status" value="1"/>
</dbReference>
<dbReference type="EMBL" id="FQXS01000005">
    <property type="protein sequence ID" value="SHH63430.1"/>
    <property type="molecule type" value="Genomic_DNA"/>
</dbReference>
<evidence type="ECO:0000313" key="7">
    <source>
        <dbReference type="Proteomes" id="UP000184139"/>
    </source>
</evidence>
<dbReference type="Pfam" id="PF00565">
    <property type="entry name" value="SNase"/>
    <property type="match status" value="1"/>
</dbReference>
<keyword evidence="3" id="KW-0378">Hydrolase</keyword>
<evidence type="ECO:0000259" key="5">
    <source>
        <dbReference type="PROSITE" id="PS50830"/>
    </source>
</evidence>
<keyword evidence="2 6" id="KW-0255">Endonuclease</keyword>
<dbReference type="Proteomes" id="UP000184139">
    <property type="component" value="Unassembled WGS sequence"/>
</dbReference>
<dbReference type="RefSeq" id="WP_143165924.1">
    <property type="nucleotide sequence ID" value="NZ_FQXS01000005.1"/>
</dbReference>
<evidence type="ECO:0000256" key="1">
    <source>
        <dbReference type="ARBA" id="ARBA00022722"/>
    </source>
</evidence>
<protein>
    <submittedName>
        <fullName evidence="6">Endonuclease YncB, thermonuclease family</fullName>
    </submittedName>
</protein>
<feature type="domain" description="TNase-like" evidence="5">
    <location>
        <begin position="19"/>
        <end position="143"/>
    </location>
</feature>
<feature type="region of interest" description="Disordered" evidence="4">
    <location>
        <begin position="152"/>
        <end position="175"/>
    </location>
</feature>
<dbReference type="GO" id="GO:0003676">
    <property type="term" value="F:nucleic acid binding"/>
    <property type="evidence" value="ECO:0007669"/>
    <property type="project" value="InterPro"/>
</dbReference>
<gene>
    <name evidence="6" type="ORF">SAMN02745124_01216</name>
</gene>
<dbReference type="SUPFAM" id="SSF57884">
    <property type="entry name" value="Ada DNA repair protein, N-terminal domain (N-Ada 10)"/>
    <property type="match status" value="1"/>
</dbReference>